<dbReference type="InterPro" id="IPR036390">
    <property type="entry name" value="WH_DNA-bd_sf"/>
</dbReference>
<evidence type="ECO:0000313" key="7">
    <source>
        <dbReference type="Proteomes" id="UP000263595"/>
    </source>
</evidence>
<dbReference type="SUPFAM" id="SSF46785">
    <property type="entry name" value="Winged helix' DNA-binding domain"/>
    <property type="match status" value="1"/>
</dbReference>
<keyword evidence="2" id="KW-0805">Transcription regulation</keyword>
<evidence type="ECO:0000256" key="4">
    <source>
        <dbReference type="ARBA" id="ARBA00023163"/>
    </source>
</evidence>
<keyword evidence="7" id="KW-1185">Reference proteome</keyword>
<dbReference type="GO" id="GO:0006351">
    <property type="term" value="P:DNA-templated transcription"/>
    <property type="evidence" value="ECO:0007669"/>
    <property type="project" value="TreeGrafter"/>
</dbReference>
<reference evidence="7" key="1">
    <citation type="submission" date="2018-08" db="EMBL/GenBank/DDBJ databases">
        <authorList>
            <person name="Blom J."/>
        </authorList>
    </citation>
    <scope>NUCLEOTIDE SEQUENCE [LARGE SCALE GENOMIC DNA]</scope>
    <source>
        <strain evidence="7">CCOS 865</strain>
    </source>
</reference>
<name>A0A383RT34_9PSED</name>
<dbReference type="CDD" id="cd08422">
    <property type="entry name" value="PBP2_CrgA_like"/>
    <property type="match status" value="1"/>
</dbReference>
<dbReference type="AlphaFoldDB" id="A0A383RT34"/>
<dbReference type="OrthoDB" id="8885940at2"/>
<dbReference type="FunFam" id="1.10.10.10:FF:000001">
    <property type="entry name" value="LysR family transcriptional regulator"/>
    <property type="match status" value="1"/>
</dbReference>
<accession>A0A383RT34</accession>
<keyword evidence="3" id="KW-0238">DNA-binding</keyword>
<dbReference type="Pfam" id="PF03466">
    <property type="entry name" value="LysR_substrate"/>
    <property type="match status" value="1"/>
</dbReference>
<dbReference type="Pfam" id="PF00126">
    <property type="entry name" value="HTH_1"/>
    <property type="match status" value="1"/>
</dbReference>
<evidence type="ECO:0000259" key="5">
    <source>
        <dbReference type="PROSITE" id="PS50931"/>
    </source>
</evidence>
<dbReference type="InterPro" id="IPR058163">
    <property type="entry name" value="LysR-type_TF_proteobact-type"/>
</dbReference>
<dbReference type="InterPro" id="IPR005119">
    <property type="entry name" value="LysR_subst-bd"/>
</dbReference>
<dbReference type="EMBL" id="UNOZ01000017">
    <property type="protein sequence ID" value="SYX90237.1"/>
    <property type="molecule type" value="Genomic_DNA"/>
</dbReference>
<protein>
    <submittedName>
        <fullName evidence="6">HTH-type transcriptional regulator DmlR</fullName>
    </submittedName>
</protein>
<dbReference type="Gene3D" id="1.10.10.10">
    <property type="entry name" value="Winged helix-like DNA-binding domain superfamily/Winged helix DNA-binding domain"/>
    <property type="match status" value="1"/>
</dbReference>
<dbReference type="PANTHER" id="PTHR30537:SF5">
    <property type="entry name" value="HTH-TYPE TRANSCRIPTIONAL ACTIVATOR TTDR-RELATED"/>
    <property type="match status" value="1"/>
</dbReference>
<dbReference type="Gene3D" id="3.40.190.290">
    <property type="match status" value="1"/>
</dbReference>
<dbReference type="RefSeq" id="WP_119141272.1">
    <property type="nucleotide sequence ID" value="NZ_CBCSFL010000017.1"/>
</dbReference>
<sequence>MQVADLRVFLAVVSTGSLSAASRQLDRAPMQVSRRIAALEKELGVRLFHRTTRSVSLTAEGEALLPYAHTMVEAQESALGELRPSSSRVSGVLRVTAPSVFGQSIVLEMLPRLLASYPDLRVELDLSDAQVDLVARGFDLALRVAPLADSELVARSIAANPRVLCAAPAYLDQYGQPATLAELEAHQCITLQAVPRWPFVVDGDIVRRRMNGRVSTSSVDAVRGAAVQGLGIAMLTYLDVVNQLRDGSLIAIELSDAGMEALSVWAVTPTRRYVPARVKVFLQMLEAEIAGRR</sequence>
<dbReference type="PANTHER" id="PTHR30537">
    <property type="entry name" value="HTH-TYPE TRANSCRIPTIONAL REGULATOR"/>
    <property type="match status" value="1"/>
</dbReference>
<gene>
    <name evidence="6" type="primary">dmlR1</name>
    <name evidence="6" type="ORF">CCOS865_02503</name>
</gene>
<evidence type="ECO:0000256" key="3">
    <source>
        <dbReference type="ARBA" id="ARBA00023125"/>
    </source>
</evidence>
<organism evidence="6 7">
    <name type="scientific">Pseudomonas reidholzensis</name>
    <dbReference type="NCBI Taxonomy" id="1785162"/>
    <lineage>
        <taxon>Bacteria</taxon>
        <taxon>Pseudomonadati</taxon>
        <taxon>Pseudomonadota</taxon>
        <taxon>Gammaproteobacteria</taxon>
        <taxon>Pseudomonadales</taxon>
        <taxon>Pseudomonadaceae</taxon>
        <taxon>Pseudomonas</taxon>
    </lineage>
</organism>
<evidence type="ECO:0000256" key="1">
    <source>
        <dbReference type="ARBA" id="ARBA00009437"/>
    </source>
</evidence>
<proteinExistence type="inferred from homology"/>
<dbReference type="GO" id="GO:0003700">
    <property type="term" value="F:DNA-binding transcription factor activity"/>
    <property type="evidence" value="ECO:0007669"/>
    <property type="project" value="InterPro"/>
</dbReference>
<dbReference type="InterPro" id="IPR036388">
    <property type="entry name" value="WH-like_DNA-bd_sf"/>
</dbReference>
<keyword evidence="4" id="KW-0804">Transcription</keyword>
<evidence type="ECO:0000256" key="2">
    <source>
        <dbReference type="ARBA" id="ARBA00023015"/>
    </source>
</evidence>
<dbReference type="PROSITE" id="PS50931">
    <property type="entry name" value="HTH_LYSR"/>
    <property type="match status" value="1"/>
</dbReference>
<dbReference type="SUPFAM" id="SSF53850">
    <property type="entry name" value="Periplasmic binding protein-like II"/>
    <property type="match status" value="1"/>
</dbReference>
<comment type="similarity">
    <text evidence="1">Belongs to the LysR transcriptional regulatory family.</text>
</comment>
<feature type="domain" description="HTH lysR-type" evidence="5">
    <location>
        <begin position="1"/>
        <end position="58"/>
    </location>
</feature>
<evidence type="ECO:0000313" key="6">
    <source>
        <dbReference type="EMBL" id="SYX90237.1"/>
    </source>
</evidence>
<dbReference type="InterPro" id="IPR000847">
    <property type="entry name" value="LysR_HTH_N"/>
</dbReference>
<dbReference type="GO" id="GO:0043565">
    <property type="term" value="F:sequence-specific DNA binding"/>
    <property type="evidence" value="ECO:0007669"/>
    <property type="project" value="TreeGrafter"/>
</dbReference>
<dbReference type="Proteomes" id="UP000263595">
    <property type="component" value="Unassembled WGS sequence"/>
</dbReference>